<dbReference type="Pfam" id="PF17917">
    <property type="entry name" value="RT_RNaseH"/>
    <property type="match status" value="1"/>
</dbReference>
<name>A5BQ67_VITVI</name>
<dbReference type="Gene3D" id="3.30.420.10">
    <property type="entry name" value="Ribonuclease H-like superfamily/Ribonuclease H"/>
    <property type="match status" value="2"/>
</dbReference>
<accession>A5BQ67</accession>
<dbReference type="PANTHER" id="PTHR48475">
    <property type="entry name" value="RIBONUCLEASE H"/>
    <property type="match status" value="1"/>
</dbReference>
<dbReference type="InterPro" id="IPR012337">
    <property type="entry name" value="RNaseH-like_sf"/>
</dbReference>
<dbReference type="Pfam" id="PF00078">
    <property type="entry name" value="RVT_1"/>
    <property type="match status" value="1"/>
</dbReference>
<evidence type="ECO:0008006" key="10">
    <source>
        <dbReference type="Google" id="ProtNLM"/>
    </source>
</evidence>
<feature type="domain" description="Integrase catalytic" evidence="8">
    <location>
        <begin position="526"/>
        <end position="684"/>
    </location>
</feature>
<keyword evidence="5" id="KW-0378">Hydrolase</keyword>
<dbReference type="CDD" id="cd01647">
    <property type="entry name" value="RT_LTR"/>
    <property type="match status" value="1"/>
</dbReference>
<gene>
    <name evidence="9" type="ORF">VITISV_038337</name>
</gene>
<evidence type="ECO:0000313" key="9">
    <source>
        <dbReference type="EMBL" id="CAN77142.1"/>
    </source>
</evidence>
<evidence type="ECO:0000256" key="5">
    <source>
        <dbReference type="ARBA" id="ARBA00022801"/>
    </source>
</evidence>
<dbReference type="Gene3D" id="3.10.10.10">
    <property type="entry name" value="HIV Type 1 Reverse Transcriptase, subunit A, domain 1"/>
    <property type="match status" value="1"/>
</dbReference>
<evidence type="ECO:0000256" key="6">
    <source>
        <dbReference type="ARBA" id="ARBA00022918"/>
    </source>
</evidence>
<evidence type="ECO:0000256" key="3">
    <source>
        <dbReference type="ARBA" id="ARBA00022722"/>
    </source>
</evidence>
<keyword evidence="2" id="KW-0548">Nucleotidyltransferase</keyword>
<organism evidence="9">
    <name type="scientific">Vitis vinifera</name>
    <name type="common">Grape</name>
    <dbReference type="NCBI Taxonomy" id="29760"/>
    <lineage>
        <taxon>Eukaryota</taxon>
        <taxon>Viridiplantae</taxon>
        <taxon>Streptophyta</taxon>
        <taxon>Embryophyta</taxon>
        <taxon>Tracheophyta</taxon>
        <taxon>Spermatophyta</taxon>
        <taxon>Magnoliopsida</taxon>
        <taxon>eudicotyledons</taxon>
        <taxon>Gunneridae</taxon>
        <taxon>Pentapetalae</taxon>
        <taxon>rosids</taxon>
        <taxon>Vitales</taxon>
        <taxon>Vitaceae</taxon>
        <taxon>Viteae</taxon>
        <taxon>Vitis</taxon>
    </lineage>
</organism>
<dbReference type="AlphaFoldDB" id="A5BQ67"/>
<dbReference type="PANTHER" id="PTHR48475:SF2">
    <property type="entry name" value="RIBONUCLEASE H"/>
    <property type="match status" value="1"/>
</dbReference>
<proteinExistence type="predicted"/>
<dbReference type="PROSITE" id="PS50994">
    <property type="entry name" value="INTEGRASE"/>
    <property type="match status" value="1"/>
</dbReference>
<protein>
    <recommendedName>
        <fullName evidence="10">Transposon Ty3-I Gag-Pol polyprotein</fullName>
    </recommendedName>
</protein>
<dbReference type="InterPro" id="IPR000477">
    <property type="entry name" value="RT_dom"/>
</dbReference>
<keyword evidence="3" id="KW-0540">Nuclease</keyword>
<evidence type="ECO:0000256" key="1">
    <source>
        <dbReference type="ARBA" id="ARBA00022679"/>
    </source>
</evidence>
<dbReference type="GO" id="GO:0015074">
    <property type="term" value="P:DNA integration"/>
    <property type="evidence" value="ECO:0007669"/>
    <property type="project" value="InterPro"/>
</dbReference>
<evidence type="ECO:0000259" key="8">
    <source>
        <dbReference type="PROSITE" id="PS50994"/>
    </source>
</evidence>
<evidence type="ECO:0000256" key="4">
    <source>
        <dbReference type="ARBA" id="ARBA00022759"/>
    </source>
</evidence>
<dbReference type="EMBL" id="AM467267">
    <property type="protein sequence ID" value="CAN77142.1"/>
    <property type="molecule type" value="Genomic_DNA"/>
</dbReference>
<dbReference type="SUPFAM" id="SSF56672">
    <property type="entry name" value="DNA/RNA polymerases"/>
    <property type="match status" value="1"/>
</dbReference>
<dbReference type="GO" id="GO:0003964">
    <property type="term" value="F:RNA-directed DNA polymerase activity"/>
    <property type="evidence" value="ECO:0007669"/>
    <property type="project" value="UniProtKB-KW"/>
</dbReference>
<dbReference type="InterPro" id="IPR043502">
    <property type="entry name" value="DNA/RNA_pol_sf"/>
</dbReference>
<evidence type="ECO:0000256" key="2">
    <source>
        <dbReference type="ARBA" id="ARBA00022695"/>
    </source>
</evidence>
<dbReference type="GO" id="GO:0016787">
    <property type="term" value="F:hydrolase activity"/>
    <property type="evidence" value="ECO:0007669"/>
    <property type="project" value="UniProtKB-KW"/>
</dbReference>
<dbReference type="GO" id="GO:0003676">
    <property type="term" value="F:nucleic acid binding"/>
    <property type="evidence" value="ECO:0007669"/>
    <property type="project" value="InterPro"/>
</dbReference>
<keyword evidence="1" id="KW-0808">Transferase</keyword>
<reference evidence="9" key="1">
    <citation type="journal article" date="2007" name="PLoS ONE">
        <title>The first genome sequence of an elite grapevine cultivar (Pinot noir Vitis vinifera L.): coping with a highly heterozygous genome.</title>
        <authorList>
            <person name="Velasco R."/>
            <person name="Zharkikh A."/>
            <person name="Troggio M."/>
            <person name="Cartwright D.A."/>
            <person name="Cestaro A."/>
            <person name="Pruss D."/>
            <person name="Pindo M."/>
            <person name="FitzGerald L.M."/>
            <person name="Vezzulli S."/>
            <person name="Reid J."/>
            <person name="Malacarne G."/>
            <person name="Iliev D."/>
            <person name="Coppola G."/>
            <person name="Wardell B."/>
            <person name="Micheletti D."/>
            <person name="Macalma T."/>
            <person name="Facci M."/>
            <person name="Mitchell J.T."/>
            <person name="Perazzolli M."/>
            <person name="Eldredge G."/>
            <person name="Gatto P."/>
            <person name="Oyzerski R."/>
            <person name="Moretto M."/>
            <person name="Gutin N."/>
            <person name="Stefanini M."/>
            <person name="Chen Y."/>
            <person name="Segala C."/>
            <person name="Davenport C."/>
            <person name="Dematte L."/>
            <person name="Mraz A."/>
            <person name="Battilana J."/>
            <person name="Stormo K."/>
            <person name="Costa F."/>
            <person name="Tao Q."/>
            <person name="Si-Ammour A."/>
            <person name="Harkins T."/>
            <person name="Lackey A."/>
            <person name="Perbost C."/>
            <person name="Taillon B."/>
            <person name="Stella A."/>
            <person name="Solovyev V."/>
            <person name="Fawcett J.A."/>
            <person name="Sterck L."/>
            <person name="Vandepoele K."/>
            <person name="Grando S.M."/>
            <person name="Toppo S."/>
            <person name="Moser C."/>
            <person name="Lanchbury J."/>
            <person name="Bogden R."/>
            <person name="Skolnick M."/>
            <person name="Sgaramella V."/>
            <person name="Bhatnagar S.K."/>
            <person name="Fontana P."/>
            <person name="Gutin A."/>
            <person name="Van de Peer Y."/>
            <person name="Salamini F."/>
            <person name="Viola R."/>
        </authorList>
    </citation>
    <scope>NUCLEOTIDE SEQUENCE</scope>
</reference>
<keyword evidence="4" id="KW-0255">Endonuclease</keyword>
<dbReference type="Gene3D" id="3.30.70.270">
    <property type="match status" value="1"/>
</dbReference>
<dbReference type="PROSITE" id="PS50878">
    <property type="entry name" value="RT_POL"/>
    <property type="match status" value="1"/>
</dbReference>
<dbReference type="Gene3D" id="1.10.340.70">
    <property type="match status" value="1"/>
</dbReference>
<dbReference type="InterPro" id="IPR036397">
    <property type="entry name" value="RNaseH_sf"/>
</dbReference>
<dbReference type="CDD" id="cd09279">
    <property type="entry name" value="RNase_HI_like"/>
    <property type="match status" value="1"/>
</dbReference>
<dbReference type="SUPFAM" id="SSF53098">
    <property type="entry name" value="Ribonuclease H-like"/>
    <property type="match status" value="1"/>
</dbReference>
<sequence length="777" mass="88459">MEKLLDAGFVREVEYPEWLANVVVVPKKGGKWRVCVDYTNLNDAYPKASFPLSRIDQIVDATSGHEMLSFLDAFSRYHQIPMAPGNEEKTAFITLYGLYCYRVMPFGLKNAGATYQRLMTKIFKRLIGDIVEVYIDDVVVKSKTRSKHTQHLQKVFHLLRKYGMKLYPAKCAFGVSSGKFLGFMVTQRGIEINPNQPPILSSPQPGERLYLYLVVSDWAVSAVLLCSLSPREQKPVYFISKALADAETRYSRMEQTALALRTTAQKLCPYFQAHPITVLTNQPLRNILHKPDITGRMLRWAIELSEYGIDFQPRLSLKGQFMANFIAELPEARVGLLLKAPTGERLEQSICLDFPASNNEAEYEVILSGLGLATTLNASKYEAKDERMAKYLLKVQESLSQLGEWILEKILRGENVQVDALARIAASFPVKESTLLPVYVQATPTIAESRVCNPICKRALPEDLKHAHKVRVQASRFTLIGDDLYRRSFEGPYLRCLIQPEIQYVLSELHEGACGNHSRSRTLAHRAHSQGYYWPTMRQDAEIYPLRRSFYSLPSITLANGWKLKPTQASRTKDVKRFVWKNIVCRFGIPQAIIADNDPQFDSSAFKDFCAELYIKNLYSTPRYPQSNGQAEATNKTLLSALKKRLEKAKGKWVEELSGVLWAYRSTLGRPTRNTPHLDWADEAREAASIWMAAYQQKIAAYYNRKVRPHAFKEGSLVLRKIFENTAEKGAEKFQANWEGPYVVSKANENGSYHLQTLNGTPLLRPWNVANLKQYHQ</sequence>
<dbReference type="GO" id="GO:0004519">
    <property type="term" value="F:endonuclease activity"/>
    <property type="evidence" value="ECO:0007669"/>
    <property type="project" value="UniProtKB-KW"/>
</dbReference>
<dbReference type="InterPro" id="IPR001584">
    <property type="entry name" value="Integrase_cat-core"/>
</dbReference>
<feature type="domain" description="Reverse transcriptase" evidence="7">
    <location>
        <begin position="6"/>
        <end position="185"/>
    </location>
</feature>
<dbReference type="InterPro" id="IPR043128">
    <property type="entry name" value="Rev_trsase/Diguanyl_cyclase"/>
</dbReference>
<evidence type="ECO:0000259" key="7">
    <source>
        <dbReference type="PROSITE" id="PS50878"/>
    </source>
</evidence>
<keyword evidence="6" id="KW-0695">RNA-directed DNA polymerase</keyword>
<dbReference type="InterPro" id="IPR041373">
    <property type="entry name" value="RT_RNaseH"/>
</dbReference>